<feature type="region of interest" description="Disordered" evidence="1">
    <location>
        <begin position="1"/>
        <end position="32"/>
    </location>
</feature>
<name>A0ABU7DKK6_9TELE</name>
<dbReference type="EMBL" id="JAHUTJ010027908">
    <property type="protein sequence ID" value="MED6275482.1"/>
    <property type="molecule type" value="Genomic_DNA"/>
</dbReference>
<feature type="region of interest" description="Disordered" evidence="1">
    <location>
        <begin position="98"/>
        <end position="123"/>
    </location>
</feature>
<comment type="caution">
    <text evidence="2">The sequence shown here is derived from an EMBL/GenBank/DDBJ whole genome shotgun (WGS) entry which is preliminary data.</text>
</comment>
<proteinExistence type="predicted"/>
<evidence type="ECO:0000313" key="2">
    <source>
        <dbReference type="EMBL" id="MED6275482.1"/>
    </source>
</evidence>
<evidence type="ECO:0000256" key="1">
    <source>
        <dbReference type="SAM" id="MobiDB-lite"/>
    </source>
</evidence>
<feature type="compositionally biased region" description="Basic and acidic residues" evidence="1">
    <location>
        <begin position="102"/>
        <end position="117"/>
    </location>
</feature>
<feature type="non-terminal residue" evidence="2">
    <location>
        <position position="1"/>
    </location>
</feature>
<organism evidence="2 3">
    <name type="scientific">Characodon lateralis</name>
    <dbReference type="NCBI Taxonomy" id="208331"/>
    <lineage>
        <taxon>Eukaryota</taxon>
        <taxon>Metazoa</taxon>
        <taxon>Chordata</taxon>
        <taxon>Craniata</taxon>
        <taxon>Vertebrata</taxon>
        <taxon>Euteleostomi</taxon>
        <taxon>Actinopterygii</taxon>
        <taxon>Neopterygii</taxon>
        <taxon>Teleostei</taxon>
        <taxon>Neoteleostei</taxon>
        <taxon>Acanthomorphata</taxon>
        <taxon>Ovalentaria</taxon>
        <taxon>Atherinomorphae</taxon>
        <taxon>Cyprinodontiformes</taxon>
        <taxon>Goodeidae</taxon>
        <taxon>Characodon</taxon>
    </lineage>
</organism>
<sequence>PVNPAHHADGGGTVSPGAASNKTSLQQPNETTNHVVVLTGGCKISLLPNLASIMLPARPPQDGEIQPVPRGRLNVSSQALLQELICIRAGVEVQTHTHTHTHTHEPSEGTLHIRTDSEAAATV</sequence>
<keyword evidence="3" id="KW-1185">Reference proteome</keyword>
<feature type="compositionally biased region" description="Polar residues" evidence="1">
    <location>
        <begin position="18"/>
        <end position="32"/>
    </location>
</feature>
<accession>A0ABU7DKK6</accession>
<reference evidence="2 3" key="1">
    <citation type="submission" date="2021-06" db="EMBL/GenBank/DDBJ databases">
        <authorList>
            <person name="Palmer J.M."/>
        </authorList>
    </citation>
    <scope>NUCLEOTIDE SEQUENCE [LARGE SCALE GENOMIC DNA]</scope>
    <source>
        <strain evidence="2 3">CL_MEX2019</strain>
        <tissue evidence="2">Muscle</tissue>
    </source>
</reference>
<gene>
    <name evidence="2" type="ORF">CHARACLAT_026903</name>
</gene>
<dbReference type="Proteomes" id="UP001352852">
    <property type="component" value="Unassembled WGS sequence"/>
</dbReference>
<evidence type="ECO:0000313" key="3">
    <source>
        <dbReference type="Proteomes" id="UP001352852"/>
    </source>
</evidence>
<protein>
    <submittedName>
        <fullName evidence="2">Uncharacterized protein</fullName>
    </submittedName>
</protein>